<keyword evidence="2" id="KW-1185">Reference proteome</keyword>
<protein>
    <submittedName>
        <fullName evidence="1">Uncharacterized protein</fullName>
    </submittedName>
</protein>
<dbReference type="Proteomes" id="UP000033731">
    <property type="component" value="Unassembled WGS sequence"/>
</dbReference>
<evidence type="ECO:0000313" key="1">
    <source>
        <dbReference type="EMBL" id="KJZ81932.1"/>
    </source>
</evidence>
<name>A0A0F4VML4_9HYPH</name>
<dbReference type="PATRIC" id="fig|556287.9.peg.689"/>
<comment type="caution">
    <text evidence="1">The sequence shown here is derived from an EMBL/GenBank/DDBJ whole genome shotgun (WGS) entry which is preliminary data.</text>
</comment>
<reference evidence="1 2" key="1">
    <citation type="journal article" date="2015" name="Phytopathology">
        <title>Genomes of Candidatus Liberibacter solanacearum haplotype A from New Zealand and the USA suggest significant genome plasticity in the species.</title>
        <authorList>
            <person name="Thompson S.M."/>
            <person name="Johnson C.P."/>
            <person name="Lu A.Y."/>
            <person name="Frampton R.A."/>
            <person name="Sullivan K.L."/>
            <person name="Fiers M.W."/>
            <person name="Crowhurst R.N."/>
            <person name="Pitman A.R."/>
            <person name="Scott I."/>
            <person name="Gudmestad N.C."/>
            <person name="Smith G.R."/>
        </authorList>
    </citation>
    <scope>NUCLEOTIDE SEQUENCE [LARGE SCALE GENOMIC DNA]</scope>
    <source>
        <strain evidence="1 2">LsoNZ1</strain>
    </source>
</reference>
<dbReference type="EMBL" id="JMTK01000002">
    <property type="protein sequence ID" value="KJZ81932.1"/>
    <property type="molecule type" value="Genomic_DNA"/>
</dbReference>
<accession>A0A0F4VML4</accession>
<evidence type="ECO:0000313" key="2">
    <source>
        <dbReference type="Proteomes" id="UP000033731"/>
    </source>
</evidence>
<organism evidence="1 2">
    <name type="scientific">Candidatus Liberibacter solanacearum</name>
    <dbReference type="NCBI Taxonomy" id="556287"/>
    <lineage>
        <taxon>Bacteria</taxon>
        <taxon>Pseudomonadati</taxon>
        <taxon>Pseudomonadota</taxon>
        <taxon>Alphaproteobacteria</taxon>
        <taxon>Hyphomicrobiales</taxon>
        <taxon>Rhizobiaceae</taxon>
        <taxon>Liberibacter</taxon>
    </lineage>
</organism>
<gene>
    <name evidence="1" type="ORF">DJ66_0662</name>
</gene>
<dbReference type="AlphaFoldDB" id="A0A0F4VML4"/>
<sequence>MTTTLGEYPIIKEIITNQKFNNTIHSQELHAKSLSDIIKVQNILIDHGLIKNTEQ</sequence>
<proteinExistence type="predicted"/>